<dbReference type="EC" id="2.7.13.3" evidence="2"/>
<keyword evidence="3 6" id="KW-0418">Kinase</keyword>
<dbReference type="Proteomes" id="UP000190625">
    <property type="component" value="Unassembled WGS sequence"/>
</dbReference>
<dbReference type="Gene3D" id="3.30.565.10">
    <property type="entry name" value="Histidine kinase-like ATPase, C-terminal domain"/>
    <property type="match status" value="1"/>
</dbReference>
<dbReference type="InterPro" id="IPR050640">
    <property type="entry name" value="Bact_2-comp_sensor_kinase"/>
</dbReference>
<dbReference type="RefSeq" id="WP_078809514.1">
    <property type="nucleotide sequence ID" value="NZ_FUWM01000007.1"/>
</dbReference>
<dbReference type="AlphaFoldDB" id="A0A1T4L3G6"/>
<dbReference type="PROSITE" id="PS50109">
    <property type="entry name" value="HIS_KIN"/>
    <property type="match status" value="1"/>
</dbReference>
<dbReference type="PANTHER" id="PTHR34220">
    <property type="entry name" value="SENSOR HISTIDINE KINASE YPDA"/>
    <property type="match status" value="1"/>
</dbReference>
<evidence type="ECO:0000313" key="6">
    <source>
        <dbReference type="EMBL" id="SJZ49256.1"/>
    </source>
</evidence>
<evidence type="ECO:0000256" key="4">
    <source>
        <dbReference type="ARBA" id="ARBA00023012"/>
    </source>
</evidence>
<dbReference type="InterPro" id="IPR004358">
    <property type="entry name" value="Sig_transdc_His_kin-like_C"/>
</dbReference>
<evidence type="ECO:0000256" key="3">
    <source>
        <dbReference type="ARBA" id="ARBA00022777"/>
    </source>
</evidence>
<dbReference type="InterPro" id="IPR010559">
    <property type="entry name" value="Sig_transdc_His_kin_internal"/>
</dbReference>
<protein>
    <recommendedName>
        <fullName evidence="2">histidine kinase</fullName>
        <ecNumber evidence="2">2.7.13.3</ecNumber>
    </recommendedName>
</protein>
<evidence type="ECO:0000313" key="7">
    <source>
        <dbReference type="Proteomes" id="UP000190625"/>
    </source>
</evidence>
<dbReference type="OrthoDB" id="9809348at2"/>
<dbReference type="Pfam" id="PF06580">
    <property type="entry name" value="His_kinase"/>
    <property type="match status" value="1"/>
</dbReference>
<gene>
    <name evidence="6" type="ORF">SAMN02745118_01020</name>
</gene>
<name>A0A1T4L3G6_9FIRM</name>
<dbReference type="InterPro" id="IPR018771">
    <property type="entry name" value="PocR_dom"/>
</dbReference>
<dbReference type="EMBL" id="FUWM01000007">
    <property type="protein sequence ID" value="SJZ49256.1"/>
    <property type="molecule type" value="Genomic_DNA"/>
</dbReference>
<dbReference type="InterPro" id="IPR036890">
    <property type="entry name" value="HATPase_C_sf"/>
</dbReference>
<dbReference type="Pfam" id="PF02518">
    <property type="entry name" value="HATPase_c"/>
    <property type="match status" value="1"/>
</dbReference>
<keyword evidence="3 6" id="KW-0808">Transferase</keyword>
<organism evidence="6 7">
    <name type="scientific">Selenihalanaerobacter shriftii</name>
    <dbReference type="NCBI Taxonomy" id="142842"/>
    <lineage>
        <taxon>Bacteria</taxon>
        <taxon>Bacillati</taxon>
        <taxon>Bacillota</taxon>
        <taxon>Clostridia</taxon>
        <taxon>Halanaerobiales</taxon>
        <taxon>Halobacteroidaceae</taxon>
        <taxon>Selenihalanaerobacter</taxon>
    </lineage>
</organism>
<evidence type="ECO:0000256" key="1">
    <source>
        <dbReference type="ARBA" id="ARBA00000085"/>
    </source>
</evidence>
<dbReference type="PRINTS" id="PR00344">
    <property type="entry name" value="BCTRLSENSOR"/>
</dbReference>
<dbReference type="InterPro" id="IPR005467">
    <property type="entry name" value="His_kinase_dom"/>
</dbReference>
<evidence type="ECO:0000259" key="5">
    <source>
        <dbReference type="PROSITE" id="PS50109"/>
    </source>
</evidence>
<comment type="catalytic activity">
    <reaction evidence="1">
        <text>ATP + protein L-histidine = ADP + protein N-phospho-L-histidine.</text>
        <dbReference type="EC" id="2.7.13.3"/>
    </reaction>
</comment>
<dbReference type="GO" id="GO:0016020">
    <property type="term" value="C:membrane"/>
    <property type="evidence" value="ECO:0007669"/>
    <property type="project" value="InterPro"/>
</dbReference>
<dbReference type="PANTHER" id="PTHR34220:SF7">
    <property type="entry name" value="SENSOR HISTIDINE KINASE YPDA"/>
    <property type="match status" value="1"/>
</dbReference>
<dbReference type="SMART" id="SM00387">
    <property type="entry name" value="HATPase_c"/>
    <property type="match status" value="1"/>
</dbReference>
<feature type="domain" description="Histidine kinase" evidence="5">
    <location>
        <begin position="307"/>
        <end position="413"/>
    </location>
</feature>
<accession>A0A1T4L3G6</accession>
<evidence type="ECO:0000256" key="2">
    <source>
        <dbReference type="ARBA" id="ARBA00012438"/>
    </source>
</evidence>
<dbReference type="InterPro" id="IPR003594">
    <property type="entry name" value="HATPase_dom"/>
</dbReference>
<keyword evidence="7" id="KW-1185">Reference proteome</keyword>
<dbReference type="STRING" id="142842.SAMN02745118_01020"/>
<keyword evidence="4" id="KW-0902">Two-component regulatory system</keyword>
<dbReference type="SUPFAM" id="SSF55874">
    <property type="entry name" value="ATPase domain of HSP90 chaperone/DNA topoisomerase II/histidine kinase"/>
    <property type="match status" value="1"/>
</dbReference>
<dbReference type="Pfam" id="PF10114">
    <property type="entry name" value="PocR"/>
    <property type="match status" value="1"/>
</dbReference>
<proteinExistence type="predicted"/>
<sequence>MPSFLDIDKDLHLTDLVDVDILQQIQDRFSEATGLAAIIVDQEGVSVTQPSKFSKICSLVRGTDEGEKSCLKYSISLETKLKGEPSVYHCHMGFIDLIAPIVVADECFGSVKCGQILPKEPDDKMINQIGKRMNNLGIEDVDVEELLQEMNLVPQAKINAAADLLSLLANYIVEMGATTLIQKQLHLKNYQLMQEINNRIEVEKNLQQAELKALQSQMNPHFLFNSLNVIARLAYLEGADETKEMVHSLSDLLRYSLRREEIVTLREELKYIKDYIKIQKARFGEKMEFTIDVDSSLFRYKIPFMSLQPLVENAIIHGLEPKGEDEIIKILSEEDDDKLTIKIIDNGIGIEEDKIQEIIECRERKVTETHTSGMGINNVHQRLQHYYGPKYGVKIYSDKGKGTEVHISFPKLLEARGDGDV</sequence>
<reference evidence="7" key="1">
    <citation type="submission" date="2017-02" db="EMBL/GenBank/DDBJ databases">
        <authorList>
            <person name="Varghese N."/>
            <person name="Submissions S."/>
        </authorList>
    </citation>
    <scope>NUCLEOTIDE SEQUENCE [LARGE SCALE GENOMIC DNA]</scope>
    <source>
        <strain evidence="7">ATCC BAA-73</strain>
    </source>
</reference>
<dbReference type="GO" id="GO:0000155">
    <property type="term" value="F:phosphorelay sensor kinase activity"/>
    <property type="evidence" value="ECO:0007669"/>
    <property type="project" value="InterPro"/>
</dbReference>